<name>A0A916JKE6_9BACT</name>
<accession>A0A916JKE6</accession>
<dbReference type="EMBL" id="CAJRAF010000004">
    <property type="protein sequence ID" value="CAG5017664.1"/>
    <property type="molecule type" value="Genomic_DNA"/>
</dbReference>
<dbReference type="Proteomes" id="UP000680038">
    <property type="component" value="Unassembled WGS sequence"/>
</dbReference>
<organism evidence="1 2">
    <name type="scientific">Dyadobacter helix</name>
    <dbReference type="NCBI Taxonomy" id="2822344"/>
    <lineage>
        <taxon>Bacteria</taxon>
        <taxon>Pseudomonadati</taxon>
        <taxon>Bacteroidota</taxon>
        <taxon>Cytophagia</taxon>
        <taxon>Cytophagales</taxon>
        <taxon>Spirosomataceae</taxon>
        <taxon>Dyadobacter</taxon>
    </lineage>
</organism>
<reference evidence="1" key="1">
    <citation type="submission" date="2021-04" db="EMBL/GenBank/DDBJ databases">
        <authorList>
            <person name="Rodrigo-Torres L."/>
            <person name="Arahal R. D."/>
            <person name="Lucena T."/>
        </authorList>
    </citation>
    <scope>NUCLEOTIDE SEQUENCE</scope>
    <source>
        <strain evidence="1">CECT 9275</strain>
    </source>
</reference>
<sequence length="77" mass="8827">MQKWIGQICKANTRNRRKVELLQWSKGVPADQRRTGTSTQLFSNKFTDRKFLNSIANENQQQGAPPAATHIYHLTSL</sequence>
<protein>
    <submittedName>
        <fullName evidence="1">Uncharacterized protein</fullName>
    </submittedName>
</protein>
<comment type="caution">
    <text evidence="1">The sequence shown here is derived from an EMBL/GenBank/DDBJ whole genome shotgun (WGS) entry which is preliminary data.</text>
</comment>
<keyword evidence="2" id="KW-1185">Reference proteome</keyword>
<evidence type="ECO:0000313" key="2">
    <source>
        <dbReference type="Proteomes" id="UP000680038"/>
    </source>
</evidence>
<gene>
    <name evidence="1" type="ORF">DYBT9275_05821</name>
</gene>
<evidence type="ECO:0000313" key="1">
    <source>
        <dbReference type="EMBL" id="CAG5017664.1"/>
    </source>
</evidence>
<proteinExistence type="predicted"/>
<dbReference type="AlphaFoldDB" id="A0A916JKE6"/>